<dbReference type="Pfam" id="PF07690">
    <property type="entry name" value="MFS_1"/>
    <property type="match status" value="1"/>
</dbReference>
<feature type="transmembrane region" description="Helical" evidence="2">
    <location>
        <begin position="227"/>
        <end position="250"/>
    </location>
</feature>
<dbReference type="InterPro" id="IPR050327">
    <property type="entry name" value="Proton-linked_MCT"/>
</dbReference>
<feature type="transmembrane region" description="Helical" evidence="2">
    <location>
        <begin position="487"/>
        <end position="508"/>
    </location>
</feature>
<evidence type="ECO:0000256" key="1">
    <source>
        <dbReference type="SAM" id="MobiDB-lite"/>
    </source>
</evidence>
<feature type="transmembrane region" description="Helical" evidence="2">
    <location>
        <begin position="514"/>
        <end position="533"/>
    </location>
</feature>
<organism evidence="3 4">
    <name type="scientific">Chironomus riparius</name>
    <dbReference type="NCBI Taxonomy" id="315576"/>
    <lineage>
        <taxon>Eukaryota</taxon>
        <taxon>Metazoa</taxon>
        <taxon>Ecdysozoa</taxon>
        <taxon>Arthropoda</taxon>
        <taxon>Hexapoda</taxon>
        <taxon>Insecta</taxon>
        <taxon>Pterygota</taxon>
        <taxon>Neoptera</taxon>
        <taxon>Endopterygota</taxon>
        <taxon>Diptera</taxon>
        <taxon>Nematocera</taxon>
        <taxon>Chironomoidea</taxon>
        <taxon>Chironomidae</taxon>
        <taxon>Chironominae</taxon>
        <taxon>Chironomus</taxon>
    </lineage>
</organism>
<feature type="transmembrane region" description="Helical" evidence="2">
    <location>
        <begin position="424"/>
        <end position="443"/>
    </location>
</feature>
<dbReference type="Proteomes" id="UP001153620">
    <property type="component" value="Chromosome 2"/>
</dbReference>
<dbReference type="OrthoDB" id="6499973at2759"/>
<feature type="transmembrane region" description="Helical" evidence="2">
    <location>
        <begin position="262"/>
        <end position="279"/>
    </location>
</feature>
<feature type="transmembrane region" description="Helical" evidence="2">
    <location>
        <begin position="357"/>
        <end position="377"/>
    </location>
</feature>
<dbReference type="GO" id="GO:0022857">
    <property type="term" value="F:transmembrane transporter activity"/>
    <property type="evidence" value="ECO:0007669"/>
    <property type="project" value="InterPro"/>
</dbReference>
<feature type="transmembrane region" description="Helical" evidence="2">
    <location>
        <begin position="449"/>
        <end position="466"/>
    </location>
</feature>
<dbReference type="InterPro" id="IPR036259">
    <property type="entry name" value="MFS_trans_sf"/>
</dbReference>
<proteinExistence type="predicted"/>
<feature type="region of interest" description="Disordered" evidence="1">
    <location>
        <begin position="1"/>
        <end position="21"/>
    </location>
</feature>
<sequence length="748" mass="83536">MNFLLNKRINQGSGQNVSNDSTDTTVRHDFLFGLEDSGIATSNDVHSLEFDDQLPTTPTLGGHHHTHLPTLHHHHHHSHIQHSNKHALDKIGKLGVLEKSKATSSIPSLSINSNATINIHYYPEESIFWSYVIVFISTTVQILIHGLQLSFGMFFICAKIFFKDNHTELMTYGWLGALSTAVALFISPLTIGVCKRKSTRITAVIGGLVTALGCLFTSFASQFHQMFFSYGAVVGIGVGMCRDCSTLMIAQYFKRKREFVEIFIVSGSGAGIALMSTFIKSAIDGVGWRLGLQAVTICVFSTFILGTCYRSASLYHPQRRAILHLKNQKRKIKDKTKQFESPPFFDFSTLKSKTVRILLLSSAITAFGINTPLFYLAHQITLDGLTDEVLMLQVYLGCSWVLGCVIFGLLVVKNSVECRIARQYLCQTAMIMCGLTMLSLTTIRGNYHAYLLFVWIYGIFLGGYHYSLKMFTFEKVRARNFARAWGFVQFSQALPIALGVPLAGYLNLNYPGQVGYYMCSGCCIVGSLTLFLVDVHKRNIRLHKEKSTKENGSHTCSQTCQKRKLSFDNEQDNEPALQGTAALILGTELLVPHINDVLMNAVNGIEKPELTCISEEGIADMDYFPENLLDEFDFNNLEDNDDDDITSCNKIKYSLSEMENGIGIDGKKIKRGATIRNNNKNFLTLTSQVIPELSHESQDEEKSILINGHHVDCNLNKHLRNNSEQTYTAPTFPVANNRMISVIEEAAV</sequence>
<feature type="transmembrane region" description="Helical" evidence="2">
    <location>
        <begin position="389"/>
        <end position="412"/>
    </location>
</feature>
<keyword evidence="2" id="KW-1133">Transmembrane helix</keyword>
<keyword evidence="2" id="KW-0472">Membrane</keyword>
<evidence type="ECO:0008006" key="5">
    <source>
        <dbReference type="Google" id="ProtNLM"/>
    </source>
</evidence>
<keyword evidence="2" id="KW-0812">Transmembrane</keyword>
<dbReference type="PANTHER" id="PTHR11360">
    <property type="entry name" value="MONOCARBOXYLATE TRANSPORTER"/>
    <property type="match status" value="1"/>
</dbReference>
<feature type="compositionally biased region" description="Polar residues" evidence="1">
    <location>
        <begin position="8"/>
        <end position="21"/>
    </location>
</feature>
<evidence type="ECO:0000313" key="4">
    <source>
        <dbReference type="Proteomes" id="UP001153620"/>
    </source>
</evidence>
<reference evidence="3" key="1">
    <citation type="submission" date="2022-01" db="EMBL/GenBank/DDBJ databases">
        <authorList>
            <person name="King R."/>
        </authorList>
    </citation>
    <scope>NUCLEOTIDE SEQUENCE</scope>
</reference>
<dbReference type="InterPro" id="IPR011701">
    <property type="entry name" value="MFS"/>
</dbReference>
<dbReference type="SUPFAM" id="SSF103473">
    <property type="entry name" value="MFS general substrate transporter"/>
    <property type="match status" value="1"/>
</dbReference>
<reference evidence="3" key="2">
    <citation type="submission" date="2022-10" db="EMBL/GenBank/DDBJ databases">
        <authorList>
            <consortium name="ENA_rothamsted_submissions"/>
            <consortium name="culmorum"/>
            <person name="King R."/>
        </authorList>
    </citation>
    <scope>NUCLEOTIDE SEQUENCE</scope>
</reference>
<gene>
    <name evidence="3" type="ORF">CHIRRI_LOCUS4628</name>
</gene>
<feature type="transmembrane region" description="Helical" evidence="2">
    <location>
        <begin position="291"/>
        <end position="309"/>
    </location>
</feature>
<dbReference type="PANTHER" id="PTHR11360:SF251">
    <property type="entry name" value="MAJOR FACILITATOR SUPERFAMILY (MFS) PROFILE DOMAIN-CONTAINING PROTEIN"/>
    <property type="match status" value="1"/>
</dbReference>
<evidence type="ECO:0000256" key="2">
    <source>
        <dbReference type="SAM" id="Phobius"/>
    </source>
</evidence>
<accession>A0A9N9RQH4</accession>
<dbReference type="Gene3D" id="1.20.1250.20">
    <property type="entry name" value="MFS general substrate transporter like domains"/>
    <property type="match status" value="1"/>
</dbReference>
<protein>
    <recommendedName>
        <fullName evidence="5">Monocarboxylate transporter</fullName>
    </recommendedName>
</protein>
<name>A0A9N9RQH4_9DIPT</name>
<dbReference type="EMBL" id="OU895878">
    <property type="protein sequence ID" value="CAG9801706.1"/>
    <property type="molecule type" value="Genomic_DNA"/>
</dbReference>
<keyword evidence="4" id="KW-1185">Reference proteome</keyword>
<dbReference type="AlphaFoldDB" id="A0A9N9RQH4"/>
<evidence type="ECO:0000313" key="3">
    <source>
        <dbReference type="EMBL" id="CAG9801706.1"/>
    </source>
</evidence>
<feature type="transmembrane region" description="Helical" evidence="2">
    <location>
        <begin position="173"/>
        <end position="194"/>
    </location>
</feature>
<feature type="transmembrane region" description="Helical" evidence="2">
    <location>
        <begin position="128"/>
        <end position="161"/>
    </location>
</feature>
<feature type="transmembrane region" description="Helical" evidence="2">
    <location>
        <begin position="201"/>
        <end position="221"/>
    </location>
</feature>